<organism evidence="4 5">
    <name type="scientific">Winogradskyella poriferorum</name>
    <dbReference type="NCBI Taxonomy" id="307627"/>
    <lineage>
        <taxon>Bacteria</taxon>
        <taxon>Pseudomonadati</taxon>
        <taxon>Bacteroidota</taxon>
        <taxon>Flavobacteriia</taxon>
        <taxon>Flavobacteriales</taxon>
        <taxon>Flavobacteriaceae</taxon>
        <taxon>Winogradskyella</taxon>
    </lineage>
</organism>
<dbReference type="InterPro" id="IPR005181">
    <property type="entry name" value="SASA"/>
</dbReference>
<dbReference type="Proteomes" id="UP001356704">
    <property type="component" value="Unassembled WGS sequence"/>
</dbReference>
<keyword evidence="2" id="KW-0732">Signal</keyword>
<name>A0ABU7W9K3_9FLAO</name>
<sequence length="639" mass="72889">MKKIVFTLSLLFTCYGLSAEVKLPSFIGDGMVLQRNAEVKVWGWASPSERVTINFNDINLETKTNSDGEWKVVLKDLKEGGPYQMVISGTNTITINNILVGDVWLCSGQSNMELPMRRVKPLYKEEIATAQNSRIHYIEIPQRYNFKQPQQNIEKVKWQEVSPETISDFSAVAYFFAKELYNTYQVPIGLINASLGGSPAESWLSEDALKKFPHYFNELQQFKNDELIDSIQNHDDNYWKDWHYTLHKKDLGNKETPWYNKNLDISNWEEMEVPGYWIDEKLGDKHGVVWFRKDIDVPKSMLNQLLSLELGRVVDSDSVYVNGTFVGTIGYKYPPRWYTIPKDLLVEGKNNITVRVINESGNGGFYEDKPYRITSEKDTIGLKGTWKYKLGAEMPAKASQTFIRWKPTGLYNAMIAPLLNYKLKGVIWYQGESNVKNPKEYETLFPCLIENWRAKFNQDNLPFLFVQLANYLKANDTPTESSWAELRNAQLKTLSLPNTAMAVTIDIGEWNDIHPLNKKDVGKRLALAAKNIAYKDSEVVYSGPLFKSYEIKGNKIILEFENTGSGLMAKGGELKEFAIAGADKKFVWAKAEIKGDKVIVTNPSITNPVAVRYAWADNPDEANLFNKENLPASPFKTDN</sequence>
<protein>
    <submittedName>
        <fullName evidence="4">Sialate O-acetylesterase</fullName>
    </submittedName>
</protein>
<evidence type="ECO:0000256" key="1">
    <source>
        <dbReference type="ARBA" id="ARBA00022801"/>
    </source>
</evidence>
<gene>
    <name evidence="4" type="ORF">V1468_12605</name>
</gene>
<dbReference type="SUPFAM" id="SSF49785">
    <property type="entry name" value="Galactose-binding domain-like"/>
    <property type="match status" value="1"/>
</dbReference>
<dbReference type="InterPro" id="IPR008979">
    <property type="entry name" value="Galactose-bd-like_sf"/>
</dbReference>
<evidence type="ECO:0000256" key="2">
    <source>
        <dbReference type="SAM" id="SignalP"/>
    </source>
</evidence>
<evidence type="ECO:0000313" key="5">
    <source>
        <dbReference type="Proteomes" id="UP001356704"/>
    </source>
</evidence>
<dbReference type="PANTHER" id="PTHR22901">
    <property type="entry name" value="SIALATE O-ACETYLESTERASE"/>
    <property type="match status" value="1"/>
</dbReference>
<proteinExistence type="predicted"/>
<keyword evidence="5" id="KW-1185">Reference proteome</keyword>
<feature type="chain" id="PRO_5045058329" evidence="2">
    <location>
        <begin position="20"/>
        <end position="639"/>
    </location>
</feature>
<keyword evidence="1" id="KW-0378">Hydrolase</keyword>
<feature type="signal peptide" evidence="2">
    <location>
        <begin position="1"/>
        <end position="19"/>
    </location>
</feature>
<dbReference type="Pfam" id="PF03629">
    <property type="entry name" value="SASA"/>
    <property type="match status" value="2"/>
</dbReference>
<dbReference type="Gene3D" id="2.60.120.260">
    <property type="entry name" value="Galactose-binding domain-like"/>
    <property type="match status" value="1"/>
</dbReference>
<dbReference type="InterPro" id="IPR036514">
    <property type="entry name" value="SGNH_hydro_sf"/>
</dbReference>
<dbReference type="EMBL" id="JAZHOU010000004">
    <property type="protein sequence ID" value="MEF3079851.1"/>
    <property type="molecule type" value="Genomic_DNA"/>
</dbReference>
<evidence type="ECO:0000259" key="3">
    <source>
        <dbReference type="Pfam" id="PF03629"/>
    </source>
</evidence>
<dbReference type="InterPro" id="IPR039329">
    <property type="entry name" value="SIAE"/>
</dbReference>
<dbReference type="SUPFAM" id="SSF52266">
    <property type="entry name" value="SGNH hydrolase"/>
    <property type="match status" value="1"/>
</dbReference>
<comment type="caution">
    <text evidence="4">The sequence shown here is derived from an EMBL/GenBank/DDBJ whole genome shotgun (WGS) entry which is preliminary data.</text>
</comment>
<feature type="domain" description="Sialate O-acetylesterase" evidence="3">
    <location>
        <begin position="401"/>
        <end position="527"/>
    </location>
</feature>
<dbReference type="Gene3D" id="3.40.50.1110">
    <property type="entry name" value="SGNH hydrolase"/>
    <property type="match status" value="1"/>
</dbReference>
<accession>A0ABU7W9K3</accession>
<evidence type="ECO:0000313" key="4">
    <source>
        <dbReference type="EMBL" id="MEF3079851.1"/>
    </source>
</evidence>
<dbReference type="PANTHER" id="PTHR22901:SF0">
    <property type="entry name" value="SIALATE O-ACETYLESTERASE"/>
    <property type="match status" value="1"/>
</dbReference>
<feature type="domain" description="Sialate O-acetylesterase" evidence="3">
    <location>
        <begin position="101"/>
        <end position="218"/>
    </location>
</feature>
<reference evidence="4 5" key="1">
    <citation type="submission" date="2024-02" db="EMBL/GenBank/DDBJ databases">
        <title>Winogradskyella poriferorum JCM 12885.</title>
        <authorList>
            <person name="Zhang D.-F."/>
            <person name="Fu Z.-Y."/>
        </authorList>
    </citation>
    <scope>NUCLEOTIDE SEQUENCE [LARGE SCALE GENOMIC DNA]</scope>
    <source>
        <strain evidence="4 5">JCM 12885</strain>
    </source>
</reference>